<reference evidence="2" key="1">
    <citation type="submission" date="2017-02" db="UniProtKB">
        <authorList>
            <consortium name="WormBaseParasite"/>
        </authorList>
    </citation>
    <scope>IDENTIFICATION</scope>
</reference>
<sequence>MLKGLMSKNLVPGQVQMIITTHGHPDHFGQGNFFPNARHFFASYEYTGTSFIRTELYNAETMKLTKNTELWNTPGHTSQDVSLIVRNTKCCGTVAVVGDLFYTKSDAINSEEWDLDAWDQVIGHQNRRRIICTADWIVPGHGKIFKAVLETHDMLSVTSAQDITQFRGIDNEISPVGKQPSLSVKNAHNKVASSSAIVSS</sequence>
<proteinExistence type="predicted"/>
<organism evidence="1 2">
    <name type="scientific">Syphacia muris</name>
    <dbReference type="NCBI Taxonomy" id="451379"/>
    <lineage>
        <taxon>Eukaryota</taxon>
        <taxon>Metazoa</taxon>
        <taxon>Ecdysozoa</taxon>
        <taxon>Nematoda</taxon>
        <taxon>Chromadorea</taxon>
        <taxon>Rhabditida</taxon>
        <taxon>Spirurina</taxon>
        <taxon>Oxyuridomorpha</taxon>
        <taxon>Oxyuroidea</taxon>
        <taxon>Oxyuridae</taxon>
        <taxon>Syphacia</taxon>
    </lineage>
</organism>
<dbReference type="PANTHER" id="PTHR23200:SF39">
    <property type="entry name" value="PROTEIN CBG14679"/>
    <property type="match status" value="1"/>
</dbReference>
<dbReference type="WBParaSite" id="SMUV_0000891501-mRNA-1">
    <property type="protein sequence ID" value="SMUV_0000891501-mRNA-1"/>
    <property type="gene ID" value="SMUV_0000891501"/>
</dbReference>
<evidence type="ECO:0000313" key="2">
    <source>
        <dbReference type="WBParaSite" id="SMUV_0000891501-mRNA-1"/>
    </source>
</evidence>
<keyword evidence="1" id="KW-1185">Reference proteome</keyword>
<dbReference type="InterPro" id="IPR039344">
    <property type="entry name" value="MBLAC1"/>
</dbReference>
<dbReference type="InterPro" id="IPR036866">
    <property type="entry name" value="RibonucZ/Hydroxyglut_hydro"/>
</dbReference>
<name>A0A0N5AVJ4_9BILA</name>
<dbReference type="Gene3D" id="3.60.15.10">
    <property type="entry name" value="Ribonuclease Z/Hydroxyacylglutathione hydrolase-like"/>
    <property type="match status" value="1"/>
</dbReference>
<accession>A0A0N5AVJ4</accession>
<dbReference type="SUPFAM" id="SSF56281">
    <property type="entry name" value="Metallo-hydrolase/oxidoreductase"/>
    <property type="match status" value="1"/>
</dbReference>
<dbReference type="Proteomes" id="UP000046393">
    <property type="component" value="Unplaced"/>
</dbReference>
<dbReference type="AlphaFoldDB" id="A0A0N5AVJ4"/>
<dbReference type="CDD" id="cd07711">
    <property type="entry name" value="MBLAC1-like_MBL-fold"/>
    <property type="match status" value="1"/>
</dbReference>
<dbReference type="PANTHER" id="PTHR23200">
    <property type="entry name" value="METALLO-BETA-LACTAMASE DOMAIN-CONTAINING PROTEIN 1"/>
    <property type="match status" value="1"/>
</dbReference>
<protein>
    <submittedName>
        <fullName evidence="2">Lactamase_B domain-containing protein</fullName>
    </submittedName>
</protein>
<evidence type="ECO:0000313" key="1">
    <source>
        <dbReference type="Proteomes" id="UP000046393"/>
    </source>
</evidence>